<dbReference type="PROSITE" id="PS00467">
    <property type="entry name" value="RIBOSOMAL_L2"/>
    <property type="match status" value="1"/>
</dbReference>
<dbReference type="PIRSF" id="PIRSF002158">
    <property type="entry name" value="Ribosomal_L2"/>
    <property type="match status" value="1"/>
</dbReference>
<reference evidence="11 12" key="1">
    <citation type="submission" date="2014-03" db="EMBL/GenBank/DDBJ databases">
        <title>Bradyrhizobium valentinum sp. nov., isolated from effective nodules of Lupinus mariae-josephae, a lupine endemic of basic-lime soils in Eastern Spain.</title>
        <authorList>
            <person name="Duran D."/>
            <person name="Rey L."/>
            <person name="Navarro A."/>
            <person name="Busquets A."/>
            <person name="Imperial J."/>
            <person name="Ruiz-Argueso T."/>
        </authorList>
    </citation>
    <scope>NUCLEOTIDE SEQUENCE [LARGE SCALE GENOMIC DNA]</scope>
    <source>
        <strain evidence="11 12">LmjM3</strain>
    </source>
</reference>
<dbReference type="InterPro" id="IPR008991">
    <property type="entry name" value="Translation_prot_SH3-like_sf"/>
</dbReference>
<keyword evidence="2 7" id="KW-0699">rRNA-binding</keyword>
<feature type="region of interest" description="Disordered" evidence="8">
    <location>
        <begin position="226"/>
        <end position="264"/>
    </location>
</feature>
<dbReference type="SMART" id="SM01383">
    <property type="entry name" value="Ribosomal_L2"/>
    <property type="match status" value="1"/>
</dbReference>
<dbReference type="FunFam" id="2.40.50.140:FF:000003">
    <property type="entry name" value="50S ribosomal protein L2"/>
    <property type="match status" value="1"/>
</dbReference>
<dbReference type="Pfam" id="PF00181">
    <property type="entry name" value="Ribosomal_L2_N"/>
    <property type="match status" value="1"/>
</dbReference>
<comment type="subunit">
    <text evidence="7">Part of the 50S ribosomal subunit. Forms a bridge to the 30S subunit in the 70S ribosome.</text>
</comment>
<gene>
    <name evidence="7 11" type="primary">rplB</name>
    <name evidence="11" type="ORF">CP49_07905</name>
</gene>
<dbReference type="FunFam" id="2.30.30.30:FF:000055">
    <property type="entry name" value="50S ribosomal protein L2"/>
    <property type="match status" value="1"/>
</dbReference>
<dbReference type="InterPro" id="IPR014726">
    <property type="entry name" value="Ribosomal_uL2_dom3"/>
</dbReference>
<dbReference type="PANTHER" id="PTHR13691">
    <property type="entry name" value="RIBOSOMAL PROTEIN L2"/>
    <property type="match status" value="1"/>
</dbReference>
<dbReference type="AlphaFoldDB" id="A0A0R3KS93"/>
<evidence type="ECO:0000256" key="1">
    <source>
        <dbReference type="ARBA" id="ARBA00005636"/>
    </source>
</evidence>
<evidence type="ECO:0000259" key="10">
    <source>
        <dbReference type="SMART" id="SM01383"/>
    </source>
</evidence>
<dbReference type="SUPFAM" id="SSF50104">
    <property type="entry name" value="Translation proteins SH3-like domain"/>
    <property type="match status" value="1"/>
</dbReference>
<dbReference type="PANTHER" id="PTHR13691:SF5">
    <property type="entry name" value="LARGE RIBOSOMAL SUBUNIT PROTEIN UL2M"/>
    <property type="match status" value="1"/>
</dbReference>
<name>A0A0R3KS93_9BRAD</name>
<evidence type="ECO:0000313" key="12">
    <source>
        <dbReference type="Proteomes" id="UP000051913"/>
    </source>
</evidence>
<dbReference type="OrthoDB" id="9778722at2"/>
<protein>
    <recommendedName>
        <fullName evidence="6 7">Large ribosomal subunit protein uL2</fullName>
    </recommendedName>
</protein>
<evidence type="ECO:0000256" key="7">
    <source>
        <dbReference type="HAMAP-Rule" id="MF_01320"/>
    </source>
</evidence>
<dbReference type="GO" id="GO:0016740">
    <property type="term" value="F:transferase activity"/>
    <property type="evidence" value="ECO:0007669"/>
    <property type="project" value="InterPro"/>
</dbReference>
<dbReference type="Pfam" id="PF03947">
    <property type="entry name" value="Ribosomal_L2_C"/>
    <property type="match status" value="1"/>
</dbReference>
<dbReference type="InterPro" id="IPR022666">
    <property type="entry name" value="Ribosomal_uL2_RNA-bd_dom"/>
</dbReference>
<dbReference type="Gene3D" id="2.30.30.30">
    <property type="match status" value="1"/>
</dbReference>
<dbReference type="InterPro" id="IPR002171">
    <property type="entry name" value="Ribosomal_uL2"/>
</dbReference>
<dbReference type="GO" id="GO:0015934">
    <property type="term" value="C:large ribosomal subunit"/>
    <property type="evidence" value="ECO:0007669"/>
    <property type="project" value="InterPro"/>
</dbReference>
<dbReference type="InterPro" id="IPR014722">
    <property type="entry name" value="Rib_uL2_dom2"/>
</dbReference>
<dbReference type="InterPro" id="IPR005880">
    <property type="entry name" value="Ribosomal_uL2_bac/org-type"/>
</dbReference>
<dbReference type="InterPro" id="IPR012340">
    <property type="entry name" value="NA-bd_OB-fold"/>
</dbReference>
<dbReference type="RefSeq" id="WP_057849126.1">
    <property type="nucleotide sequence ID" value="NZ_LLXX01000029.1"/>
</dbReference>
<evidence type="ECO:0000256" key="6">
    <source>
        <dbReference type="ARBA" id="ARBA00035242"/>
    </source>
</evidence>
<dbReference type="EMBL" id="LLXX01000029">
    <property type="protein sequence ID" value="KRR12349.1"/>
    <property type="molecule type" value="Genomic_DNA"/>
</dbReference>
<comment type="function">
    <text evidence="7">One of the primary rRNA binding proteins. Required for association of the 30S and 50S subunits to form the 70S ribosome, for tRNA binding and peptide bond formation. It has been suggested to have peptidyltransferase activity; this is somewhat controversial. Makes several contacts with the 16S rRNA in the 70S ribosome.</text>
</comment>
<evidence type="ECO:0000256" key="3">
    <source>
        <dbReference type="ARBA" id="ARBA00022884"/>
    </source>
</evidence>
<organism evidence="11 12">
    <name type="scientific">Bradyrhizobium valentinum</name>
    <dbReference type="NCBI Taxonomy" id="1518501"/>
    <lineage>
        <taxon>Bacteria</taxon>
        <taxon>Pseudomonadati</taxon>
        <taxon>Pseudomonadota</taxon>
        <taxon>Alphaproteobacteria</taxon>
        <taxon>Hyphomicrobiales</taxon>
        <taxon>Nitrobacteraceae</taxon>
        <taxon>Bradyrhizobium</taxon>
    </lineage>
</organism>
<comment type="similarity">
    <text evidence="1 7">Belongs to the universal ribosomal protein uL2 family.</text>
</comment>
<proteinExistence type="inferred from homology"/>
<comment type="caution">
    <text evidence="11">The sequence shown here is derived from an EMBL/GenBank/DDBJ whole genome shotgun (WGS) entry which is preliminary data.</text>
</comment>
<dbReference type="GO" id="GO:0019843">
    <property type="term" value="F:rRNA binding"/>
    <property type="evidence" value="ECO:0007669"/>
    <property type="project" value="UniProtKB-UniRule"/>
</dbReference>
<evidence type="ECO:0000313" key="11">
    <source>
        <dbReference type="EMBL" id="KRR12349.1"/>
    </source>
</evidence>
<dbReference type="GO" id="GO:0003735">
    <property type="term" value="F:structural constituent of ribosome"/>
    <property type="evidence" value="ECO:0007669"/>
    <property type="project" value="InterPro"/>
</dbReference>
<evidence type="ECO:0000256" key="4">
    <source>
        <dbReference type="ARBA" id="ARBA00022980"/>
    </source>
</evidence>
<dbReference type="GO" id="GO:0002181">
    <property type="term" value="P:cytoplasmic translation"/>
    <property type="evidence" value="ECO:0007669"/>
    <property type="project" value="TreeGrafter"/>
</dbReference>
<feature type="domain" description="Large ribosomal subunit protein uL2 C-terminal" evidence="9">
    <location>
        <begin position="124"/>
        <end position="252"/>
    </location>
</feature>
<dbReference type="NCBIfam" id="TIGR01171">
    <property type="entry name" value="rplB_bact"/>
    <property type="match status" value="1"/>
</dbReference>
<keyword evidence="5 7" id="KW-0687">Ribonucleoprotein</keyword>
<dbReference type="HAMAP" id="MF_01320_B">
    <property type="entry name" value="Ribosomal_uL2_B"/>
    <property type="match status" value="1"/>
</dbReference>
<evidence type="ECO:0000256" key="5">
    <source>
        <dbReference type="ARBA" id="ARBA00023274"/>
    </source>
</evidence>
<dbReference type="SUPFAM" id="SSF50249">
    <property type="entry name" value="Nucleic acid-binding proteins"/>
    <property type="match status" value="1"/>
</dbReference>
<keyword evidence="4 7" id="KW-0689">Ribosomal protein</keyword>
<evidence type="ECO:0000256" key="2">
    <source>
        <dbReference type="ARBA" id="ARBA00022730"/>
    </source>
</evidence>
<dbReference type="InterPro" id="IPR022669">
    <property type="entry name" value="Ribosomal_uL2_C"/>
</dbReference>
<dbReference type="Proteomes" id="UP000051913">
    <property type="component" value="Unassembled WGS sequence"/>
</dbReference>
<keyword evidence="3 7" id="KW-0694">RNA-binding</keyword>
<evidence type="ECO:0000256" key="8">
    <source>
        <dbReference type="SAM" id="MobiDB-lite"/>
    </source>
</evidence>
<sequence>MALKTYNPTTPGQRQLVMVDRSALYKGKPVKALTEGKLGNGGRNNTGRITVRFRGGGHKKAYRMVDFKRNKVDVPAVVERLEYDPNRTAFIALIKYQDGEQAYILAPQRLAAGDTVVAGNYVDVKPGNVMPLGNMPVGTIVHNIEMKIGKGGQIARSAGTYAQIVGRDQDYVILRLNSGEQRLVHGRCRGTIGAVSNPDHMNISIGKAGRTRWLGWRPHNRGVVMNPIDHPHGGGEGRTSGGRHPVTPWGKPTKGKKTRSNKSTNRFILLSRHKRKK</sequence>
<accession>A0A0R3KS93</accession>
<dbReference type="FunFam" id="4.10.950.10:FF:000001">
    <property type="entry name" value="50S ribosomal protein L2"/>
    <property type="match status" value="1"/>
</dbReference>
<dbReference type="InterPro" id="IPR022671">
    <property type="entry name" value="Ribosomal_uL2_CS"/>
</dbReference>
<keyword evidence="12" id="KW-1185">Reference proteome</keyword>
<dbReference type="Gene3D" id="4.10.950.10">
    <property type="entry name" value="Ribosomal protein L2, domain 3"/>
    <property type="match status" value="1"/>
</dbReference>
<evidence type="ECO:0000259" key="9">
    <source>
        <dbReference type="SMART" id="SM01382"/>
    </source>
</evidence>
<dbReference type="SMART" id="SM01382">
    <property type="entry name" value="Ribosomal_L2_C"/>
    <property type="match status" value="1"/>
</dbReference>
<dbReference type="Gene3D" id="2.40.50.140">
    <property type="entry name" value="Nucleic acid-binding proteins"/>
    <property type="match status" value="1"/>
</dbReference>
<dbReference type="STRING" id="1518501.CQ10_26340"/>
<feature type="domain" description="Large ribosomal subunit protein uL2 RNA-binding" evidence="10">
    <location>
        <begin position="42"/>
        <end position="118"/>
    </location>
</feature>